<protein>
    <submittedName>
        <fullName evidence="1">Uncharacterized protein</fullName>
    </submittedName>
</protein>
<gene>
    <name evidence="1" type="ORF">F5148DRAFT_1002173</name>
</gene>
<sequence>MASHSFPIPIHDQPMLFNHTSTSMTSSPTVHYVDIEAQCDISQPSQVDGSQKHDMSTVPGQFENINIGHREQGQIKDEAEIPPECSIHAPFGTGNPSHQEPQHPNELPRIGDFDSSANALWTLYKNETKSHDEARIQLLKDDMDGVLIFAGLFSAALTAFIIDSKQTLKLSPADQMVYYLQQNVAMLDQISHQISSLTPQASISSIPPPPFPAFQPLASDIRINAFWFMALVFSLSSALLAILVQQWVRNYMQVFQRYSDPLKSARLRQYLQEGCEGWYMPVVAEAVPGFLHVSLFLFFAGLCEFVLNLNMTVGLSTTVPIGVCGLLYVFTTFAPLIYPQSPYRNSFSGLIWYLIQTFHGRKYRDRDSKGELKSVSSNMAQGQMQLAMEETEERKCRDGRAIRWLVGNLTEDIE</sequence>
<accession>A0ACC0U0J1</accession>
<comment type="caution">
    <text evidence="1">The sequence shown here is derived from an EMBL/GenBank/DDBJ whole genome shotgun (WGS) entry which is preliminary data.</text>
</comment>
<evidence type="ECO:0000313" key="1">
    <source>
        <dbReference type="EMBL" id="KAI9455888.1"/>
    </source>
</evidence>
<proteinExistence type="predicted"/>
<reference evidence="1" key="1">
    <citation type="submission" date="2021-03" db="EMBL/GenBank/DDBJ databases">
        <title>Evolutionary priming and transition to the ectomycorrhizal habit in an iconic lineage of mushroom-forming fungi: is preadaptation a requirement?</title>
        <authorList>
            <consortium name="DOE Joint Genome Institute"/>
            <person name="Looney B.P."/>
            <person name="Miyauchi S."/>
            <person name="Morin E."/>
            <person name="Drula E."/>
            <person name="Courty P.E."/>
            <person name="Chicoki N."/>
            <person name="Fauchery L."/>
            <person name="Kohler A."/>
            <person name="Kuo A."/>
            <person name="LaButti K."/>
            <person name="Pangilinan J."/>
            <person name="Lipzen A."/>
            <person name="Riley R."/>
            <person name="Andreopoulos W."/>
            <person name="He G."/>
            <person name="Johnson J."/>
            <person name="Barry K.W."/>
            <person name="Grigoriev I.V."/>
            <person name="Nagy L."/>
            <person name="Hibbett D."/>
            <person name="Henrissat B."/>
            <person name="Matheny P.B."/>
            <person name="Labbe J."/>
            <person name="Martin A.F."/>
        </authorList>
    </citation>
    <scope>NUCLEOTIDE SEQUENCE</scope>
    <source>
        <strain evidence="1">BPL698</strain>
    </source>
</reference>
<dbReference type="EMBL" id="JAGFNK010000244">
    <property type="protein sequence ID" value="KAI9455888.1"/>
    <property type="molecule type" value="Genomic_DNA"/>
</dbReference>
<keyword evidence="2" id="KW-1185">Reference proteome</keyword>
<organism evidence="1 2">
    <name type="scientific">Russula earlei</name>
    <dbReference type="NCBI Taxonomy" id="71964"/>
    <lineage>
        <taxon>Eukaryota</taxon>
        <taxon>Fungi</taxon>
        <taxon>Dikarya</taxon>
        <taxon>Basidiomycota</taxon>
        <taxon>Agaricomycotina</taxon>
        <taxon>Agaricomycetes</taxon>
        <taxon>Russulales</taxon>
        <taxon>Russulaceae</taxon>
        <taxon>Russula</taxon>
    </lineage>
</organism>
<dbReference type="Proteomes" id="UP001207468">
    <property type="component" value="Unassembled WGS sequence"/>
</dbReference>
<feature type="non-terminal residue" evidence="1">
    <location>
        <position position="414"/>
    </location>
</feature>
<evidence type="ECO:0000313" key="2">
    <source>
        <dbReference type="Proteomes" id="UP001207468"/>
    </source>
</evidence>
<name>A0ACC0U0J1_9AGAM</name>